<keyword evidence="1" id="KW-0812">Transmembrane</keyword>
<feature type="transmembrane region" description="Helical" evidence="1">
    <location>
        <begin position="6"/>
        <end position="26"/>
    </location>
</feature>
<name>A0A7W6FWS9_9HYPH</name>
<dbReference type="Proteomes" id="UP000531216">
    <property type="component" value="Unassembled WGS sequence"/>
</dbReference>
<evidence type="ECO:0000256" key="1">
    <source>
        <dbReference type="SAM" id="Phobius"/>
    </source>
</evidence>
<dbReference type="AlphaFoldDB" id="A0A7W6FWS9"/>
<gene>
    <name evidence="2" type="ORF">GGR05_004421</name>
</gene>
<dbReference type="EMBL" id="JACIDO010000023">
    <property type="protein sequence ID" value="MBB3938250.1"/>
    <property type="molecule type" value="Genomic_DNA"/>
</dbReference>
<evidence type="ECO:0000313" key="3">
    <source>
        <dbReference type="Proteomes" id="UP000531216"/>
    </source>
</evidence>
<protein>
    <submittedName>
        <fullName evidence="2">Uncharacterized protein</fullName>
    </submittedName>
</protein>
<proteinExistence type="predicted"/>
<reference evidence="2 3" key="1">
    <citation type="submission" date="2020-08" db="EMBL/GenBank/DDBJ databases">
        <title>Genomic Encyclopedia of Type Strains, Phase IV (KMG-IV): sequencing the most valuable type-strain genomes for metagenomic binning, comparative biology and taxonomic classification.</title>
        <authorList>
            <person name="Goeker M."/>
        </authorList>
    </citation>
    <scope>NUCLEOTIDE SEQUENCE [LARGE SCALE GENOMIC DNA]</scope>
    <source>
        <strain evidence="2 3">DSM 25024</strain>
    </source>
</reference>
<keyword evidence="1" id="KW-0472">Membrane</keyword>
<keyword evidence="3" id="KW-1185">Reference proteome</keyword>
<evidence type="ECO:0000313" key="2">
    <source>
        <dbReference type="EMBL" id="MBB3938250.1"/>
    </source>
</evidence>
<organism evidence="2 3">
    <name type="scientific">Aureimonas phyllosphaerae</name>
    <dbReference type="NCBI Taxonomy" id="1166078"/>
    <lineage>
        <taxon>Bacteria</taxon>
        <taxon>Pseudomonadati</taxon>
        <taxon>Pseudomonadota</taxon>
        <taxon>Alphaproteobacteria</taxon>
        <taxon>Hyphomicrobiales</taxon>
        <taxon>Aurantimonadaceae</taxon>
        <taxon>Aureimonas</taxon>
    </lineage>
</organism>
<sequence>MTSYYVIVSLLAGANIAVAAIVIFIARDYEDPNDPAKW</sequence>
<keyword evidence="1" id="KW-1133">Transmembrane helix</keyword>
<accession>A0A7W6FWS9</accession>
<comment type="caution">
    <text evidence="2">The sequence shown here is derived from an EMBL/GenBank/DDBJ whole genome shotgun (WGS) entry which is preliminary data.</text>
</comment>